<proteinExistence type="predicted"/>
<accession>A0A1M7BEI7</accession>
<feature type="transmembrane region" description="Helical" evidence="1">
    <location>
        <begin position="116"/>
        <end position="134"/>
    </location>
</feature>
<dbReference type="AlphaFoldDB" id="A0A1M7BEI7"/>
<evidence type="ECO:0008006" key="4">
    <source>
        <dbReference type="Google" id="ProtNLM"/>
    </source>
</evidence>
<evidence type="ECO:0000256" key="1">
    <source>
        <dbReference type="SAM" id="Phobius"/>
    </source>
</evidence>
<feature type="transmembrane region" description="Helical" evidence="1">
    <location>
        <begin position="321"/>
        <end position="349"/>
    </location>
</feature>
<feature type="transmembrane region" description="Helical" evidence="1">
    <location>
        <begin position="291"/>
        <end position="309"/>
    </location>
</feature>
<feature type="transmembrane region" description="Helical" evidence="1">
    <location>
        <begin position="91"/>
        <end position="110"/>
    </location>
</feature>
<feature type="transmembrane region" description="Helical" evidence="1">
    <location>
        <begin position="141"/>
        <end position="166"/>
    </location>
</feature>
<dbReference type="RefSeq" id="WP_079543356.1">
    <property type="nucleotide sequence ID" value="NZ_LT670844.1"/>
</dbReference>
<organism evidence="2 3">
    <name type="scientific">Bradyrhizobium lablabi</name>
    <dbReference type="NCBI Taxonomy" id="722472"/>
    <lineage>
        <taxon>Bacteria</taxon>
        <taxon>Pseudomonadati</taxon>
        <taxon>Pseudomonadota</taxon>
        <taxon>Alphaproteobacteria</taxon>
        <taxon>Hyphomicrobiales</taxon>
        <taxon>Nitrobacteraceae</taxon>
        <taxon>Bradyrhizobium</taxon>
    </lineage>
</organism>
<feature type="transmembrane region" description="Helical" evidence="1">
    <location>
        <begin position="504"/>
        <end position="525"/>
    </location>
</feature>
<dbReference type="OrthoDB" id="8181748at2"/>
<gene>
    <name evidence="2" type="ORF">SAMN05444159_6129</name>
</gene>
<keyword evidence="1" id="KW-0472">Membrane</keyword>
<evidence type="ECO:0000313" key="3">
    <source>
        <dbReference type="Proteomes" id="UP000189935"/>
    </source>
</evidence>
<feature type="transmembrane region" description="Helical" evidence="1">
    <location>
        <begin position="442"/>
        <end position="458"/>
    </location>
</feature>
<reference evidence="2 3" key="1">
    <citation type="submission" date="2016-11" db="EMBL/GenBank/DDBJ databases">
        <authorList>
            <person name="Jaros S."/>
            <person name="Januszkiewicz K."/>
            <person name="Wedrychowicz H."/>
        </authorList>
    </citation>
    <scope>NUCLEOTIDE SEQUENCE [LARGE SCALE GENOMIC DNA]</scope>
    <source>
        <strain evidence="2 3">GAS499</strain>
    </source>
</reference>
<sequence length="693" mass="73344">MDATTSGGEAFEMQTAGGSAGARDFDRKWAVVALFGTGVSLFVALGCGLGRLGLSSPPLLLPLCVLIVAASLCGPLLVPARGWLADVRRRAIALPIIAAAMLLLVDAGLVLGKSGIALFGVVALLGLGRALGVARGSLRFVALGMLSFAVATYLFIVVHNLGYAGILSPEQSLLGLLNHDTRFHAAIAFIIENFGRPSIAVDGLLPLKYHFGSHYWFAGLSVMAGAEPAASYGAAVPVVAAPLLVTAAILCGLAADRGVKPVTHYLAFGLALVLLADSLDIKSYYISESYTFALIVLLLLLPVLANLARTDGDSVSDSASAAAAIIAIPLLCSLKVSVGILWTVSLGWVTLRRHGFAPRTIVIGLGCLAAILFAFTLFAPGPNDYQRASSALVVPFYYLRVDPELGSLASLLFPACLLLLRLHKSGSTAAFIRGRSELMTEAILIVAIVGAMPAMLGIPQDSSVWYFLNVCQWYAIGILPAAVTQDDIRSLLAGARRSPLFQPAMAVLAFVVAAQLVRAVTPTFFPAIGEMVRSADGETGGALLHGRSVSRYMLDTLKTERRLYGADFRDALAKSYGARLIDAVRSTPGSERPDFAVFVPPSNTKFWEFQTTCRDRHNVQVALTGRISLLGGPPASYHCARDAYTTPYGSDFDATDISDQELCAHARERGIGHVLILNDVANGIKNRMLACTD</sequence>
<dbReference type="EMBL" id="LT670844">
    <property type="protein sequence ID" value="SHL53412.1"/>
    <property type="molecule type" value="Genomic_DNA"/>
</dbReference>
<protein>
    <recommendedName>
        <fullName evidence="4">Chlor_Arch_YYY domain-containing protein</fullName>
    </recommendedName>
</protein>
<dbReference type="Proteomes" id="UP000189935">
    <property type="component" value="Chromosome I"/>
</dbReference>
<feature type="transmembrane region" description="Helical" evidence="1">
    <location>
        <begin position="59"/>
        <end position="79"/>
    </location>
</feature>
<feature type="transmembrane region" description="Helical" evidence="1">
    <location>
        <begin position="29"/>
        <end position="53"/>
    </location>
</feature>
<evidence type="ECO:0000313" key="2">
    <source>
        <dbReference type="EMBL" id="SHL53412.1"/>
    </source>
</evidence>
<feature type="transmembrane region" description="Helical" evidence="1">
    <location>
        <begin position="233"/>
        <end position="255"/>
    </location>
</feature>
<keyword evidence="1" id="KW-0812">Transmembrane</keyword>
<name>A0A1M7BEI7_9BRAD</name>
<feature type="transmembrane region" description="Helical" evidence="1">
    <location>
        <begin position="464"/>
        <end position="483"/>
    </location>
</feature>
<feature type="transmembrane region" description="Helical" evidence="1">
    <location>
        <begin position="405"/>
        <end position="422"/>
    </location>
</feature>
<keyword evidence="1" id="KW-1133">Transmembrane helix</keyword>
<feature type="transmembrane region" description="Helical" evidence="1">
    <location>
        <begin position="361"/>
        <end position="379"/>
    </location>
</feature>